<reference evidence="3" key="1">
    <citation type="journal article" date="2019" name="Int. J. Syst. Evol. Microbiol.">
        <title>The Global Catalogue of Microorganisms (GCM) 10K type strain sequencing project: providing services to taxonomists for standard genome sequencing and annotation.</title>
        <authorList>
            <consortium name="The Broad Institute Genomics Platform"/>
            <consortium name="The Broad Institute Genome Sequencing Center for Infectious Disease"/>
            <person name="Wu L."/>
            <person name="Ma J."/>
        </authorList>
    </citation>
    <scope>NUCLEOTIDE SEQUENCE [LARGE SCALE GENOMIC DNA]</scope>
    <source>
        <strain evidence="3">JCM 17759</strain>
    </source>
</reference>
<keyword evidence="3" id="KW-1185">Reference proteome</keyword>
<proteinExistence type="predicted"/>
<dbReference type="EMBL" id="BAABGA010000018">
    <property type="protein sequence ID" value="GAA4449524.1"/>
    <property type="molecule type" value="Genomic_DNA"/>
</dbReference>
<dbReference type="Proteomes" id="UP001500840">
    <property type="component" value="Unassembled WGS sequence"/>
</dbReference>
<evidence type="ECO:0000313" key="2">
    <source>
        <dbReference type="EMBL" id="GAA4449524.1"/>
    </source>
</evidence>
<evidence type="ECO:0000256" key="1">
    <source>
        <dbReference type="SAM" id="SignalP"/>
    </source>
</evidence>
<dbReference type="RefSeq" id="WP_345320685.1">
    <property type="nucleotide sequence ID" value="NZ_BAABGA010000018.1"/>
</dbReference>
<organism evidence="2 3">
    <name type="scientific">Novipirellula rosea</name>
    <dbReference type="NCBI Taxonomy" id="1031540"/>
    <lineage>
        <taxon>Bacteria</taxon>
        <taxon>Pseudomonadati</taxon>
        <taxon>Planctomycetota</taxon>
        <taxon>Planctomycetia</taxon>
        <taxon>Pirellulales</taxon>
        <taxon>Pirellulaceae</taxon>
        <taxon>Novipirellula</taxon>
    </lineage>
</organism>
<name>A0ABP8MEW1_9BACT</name>
<sequence>MLNRFFFAVAPMILVASSVMAEDSMLSTIANLDQNDSIAQVDDSDDLGLADVESLLNDGEKQSGEEAIAACFRRIGYGHRHHHHYRSFSNWYRPVYHSHSCYTPVYTTHYSYTPTYTYYTPCYTSYWGCW</sequence>
<feature type="signal peptide" evidence="1">
    <location>
        <begin position="1"/>
        <end position="21"/>
    </location>
</feature>
<accession>A0ABP8MEW1</accession>
<keyword evidence="1" id="KW-0732">Signal</keyword>
<comment type="caution">
    <text evidence="2">The sequence shown here is derived from an EMBL/GenBank/DDBJ whole genome shotgun (WGS) entry which is preliminary data.</text>
</comment>
<gene>
    <name evidence="2" type="ORF">GCM10023156_14180</name>
</gene>
<evidence type="ECO:0000313" key="3">
    <source>
        <dbReference type="Proteomes" id="UP001500840"/>
    </source>
</evidence>
<protein>
    <submittedName>
        <fullName evidence="2">Uncharacterized protein</fullName>
    </submittedName>
</protein>
<feature type="chain" id="PRO_5046658410" evidence="1">
    <location>
        <begin position="22"/>
        <end position="130"/>
    </location>
</feature>